<evidence type="ECO:0000313" key="2">
    <source>
        <dbReference type="EMBL" id="MBA0737344.1"/>
    </source>
</evidence>
<protein>
    <recommendedName>
        <fullName evidence="1">Plastocyanin-like domain-containing protein</fullName>
    </recommendedName>
</protein>
<organism evidence="2 3">
    <name type="scientific">Gossypium gossypioides</name>
    <name type="common">Mexican cotton</name>
    <name type="synonym">Selera gossypioides</name>
    <dbReference type="NCBI Taxonomy" id="34282"/>
    <lineage>
        <taxon>Eukaryota</taxon>
        <taxon>Viridiplantae</taxon>
        <taxon>Streptophyta</taxon>
        <taxon>Embryophyta</taxon>
        <taxon>Tracheophyta</taxon>
        <taxon>Spermatophyta</taxon>
        <taxon>Magnoliopsida</taxon>
        <taxon>eudicotyledons</taxon>
        <taxon>Gunneridae</taxon>
        <taxon>Pentapetalae</taxon>
        <taxon>rosids</taxon>
        <taxon>malvids</taxon>
        <taxon>Malvales</taxon>
        <taxon>Malvaceae</taxon>
        <taxon>Malvoideae</taxon>
        <taxon>Gossypium</taxon>
    </lineage>
</organism>
<dbReference type="Pfam" id="PF00394">
    <property type="entry name" value="Cu-oxidase"/>
    <property type="match status" value="1"/>
</dbReference>
<dbReference type="Proteomes" id="UP000593579">
    <property type="component" value="Unassembled WGS sequence"/>
</dbReference>
<dbReference type="Gene3D" id="2.60.40.420">
    <property type="entry name" value="Cupredoxins - blue copper proteins"/>
    <property type="match status" value="2"/>
</dbReference>
<accession>A0A7J9BMD0</accession>
<dbReference type="EMBL" id="JABEZY010000004">
    <property type="protein sequence ID" value="MBA0737344.1"/>
    <property type="molecule type" value="Genomic_DNA"/>
</dbReference>
<feature type="domain" description="Plastocyanin-like" evidence="1">
    <location>
        <begin position="101"/>
        <end position="141"/>
    </location>
</feature>
<dbReference type="InterPro" id="IPR008972">
    <property type="entry name" value="Cupredoxin"/>
</dbReference>
<comment type="caution">
    <text evidence="2">The sequence shown here is derived from an EMBL/GenBank/DDBJ whole genome shotgun (WGS) entry which is preliminary data.</text>
</comment>
<reference evidence="2 3" key="1">
    <citation type="journal article" date="2019" name="Genome Biol. Evol.">
        <title>Insights into the evolution of the New World diploid cottons (Gossypium, subgenus Houzingenia) based on genome sequencing.</title>
        <authorList>
            <person name="Grover C.E."/>
            <person name="Arick M.A. 2nd"/>
            <person name="Thrash A."/>
            <person name="Conover J.L."/>
            <person name="Sanders W.S."/>
            <person name="Peterson D.G."/>
            <person name="Frelichowski J.E."/>
            <person name="Scheffler J.A."/>
            <person name="Scheffler B.E."/>
            <person name="Wendel J.F."/>
        </authorList>
    </citation>
    <scope>NUCLEOTIDE SEQUENCE [LARGE SCALE GENOMIC DNA]</scope>
    <source>
        <strain evidence="2">5</strain>
        <tissue evidence="2">Leaf</tissue>
    </source>
</reference>
<evidence type="ECO:0000259" key="1">
    <source>
        <dbReference type="Pfam" id="PF00394"/>
    </source>
</evidence>
<dbReference type="InterPro" id="IPR001117">
    <property type="entry name" value="Cu-oxidase_2nd"/>
</dbReference>
<name>A0A7J9BMD0_GOSGO</name>
<keyword evidence="3" id="KW-1185">Reference proteome</keyword>
<dbReference type="SUPFAM" id="SSF49503">
    <property type="entry name" value="Cupredoxins"/>
    <property type="match status" value="1"/>
</dbReference>
<gene>
    <name evidence="2" type="ORF">Gogos_010814</name>
</gene>
<dbReference type="OrthoDB" id="2121828at2759"/>
<proteinExistence type="predicted"/>
<sequence length="192" mass="22422">MGRLLPFHNVLSTEERLSDTTSQMIEAWNILLSWALWNAKIRRVVWVPDRGYSRWKERTIFRYDDELNLLLSDWWHKSSHEQEVGISSNPYRWIGEPQSWNKTYRLRIASTTALASLHLAIQDHNVTVVEGDGNYVQPNQTLSKVKDLPTCEPPKTPQWNDYDRSKAFTKSIFALQDKDHKPVHPSLSDHPS</sequence>
<evidence type="ECO:0000313" key="3">
    <source>
        <dbReference type="Proteomes" id="UP000593579"/>
    </source>
</evidence>
<dbReference type="AlphaFoldDB" id="A0A7J9BMD0"/>